<dbReference type="Proteomes" id="UP000799302">
    <property type="component" value="Unassembled WGS sequence"/>
</dbReference>
<evidence type="ECO:0000256" key="5">
    <source>
        <dbReference type="SAM" id="MobiDB-lite"/>
    </source>
</evidence>
<evidence type="ECO:0000256" key="2">
    <source>
        <dbReference type="ARBA" id="ARBA00022801"/>
    </source>
</evidence>
<feature type="region of interest" description="Disordered" evidence="5">
    <location>
        <begin position="127"/>
        <end position="148"/>
    </location>
</feature>
<keyword evidence="1" id="KW-0479">Metal-binding</keyword>
<dbReference type="SUPFAM" id="SSF81606">
    <property type="entry name" value="PP2C-like"/>
    <property type="match status" value="1"/>
</dbReference>
<dbReference type="OrthoDB" id="416093at2759"/>
<dbReference type="InterPro" id="IPR001932">
    <property type="entry name" value="PPM-type_phosphatase-like_dom"/>
</dbReference>
<dbReference type="PROSITE" id="PS51746">
    <property type="entry name" value="PPM_2"/>
    <property type="match status" value="1"/>
</dbReference>
<feature type="region of interest" description="Disordered" evidence="5">
    <location>
        <begin position="523"/>
        <end position="552"/>
    </location>
</feature>
<organism evidence="7 8">
    <name type="scientific">Microthyrium microscopicum</name>
    <dbReference type="NCBI Taxonomy" id="703497"/>
    <lineage>
        <taxon>Eukaryota</taxon>
        <taxon>Fungi</taxon>
        <taxon>Dikarya</taxon>
        <taxon>Ascomycota</taxon>
        <taxon>Pezizomycotina</taxon>
        <taxon>Dothideomycetes</taxon>
        <taxon>Dothideomycetes incertae sedis</taxon>
        <taxon>Microthyriales</taxon>
        <taxon>Microthyriaceae</taxon>
        <taxon>Microthyrium</taxon>
    </lineage>
</organism>
<feature type="region of interest" description="Disordered" evidence="5">
    <location>
        <begin position="36"/>
        <end position="81"/>
    </location>
</feature>
<dbReference type="PROSITE" id="PS01032">
    <property type="entry name" value="PPM_1"/>
    <property type="match status" value="1"/>
</dbReference>
<dbReference type="PANTHER" id="PTHR13832:SF589">
    <property type="entry name" value="[PYRUVATE DEHYDROGENASE [ACETYL-TRANSFERRING]]-PHOSPHATASE 2, MITOCHONDRIAL"/>
    <property type="match status" value="1"/>
</dbReference>
<dbReference type="EMBL" id="MU004240">
    <property type="protein sequence ID" value="KAF2665419.1"/>
    <property type="molecule type" value="Genomic_DNA"/>
</dbReference>
<feature type="compositionally biased region" description="Polar residues" evidence="5">
    <location>
        <begin position="66"/>
        <end position="78"/>
    </location>
</feature>
<dbReference type="GO" id="GO:0046872">
    <property type="term" value="F:metal ion binding"/>
    <property type="evidence" value="ECO:0007669"/>
    <property type="project" value="UniProtKB-KW"/>
</dbReference>
<accession>A0A6A6TZA9</accession>
<sequence>MPTSLQPSRLFLGNIVFTRLPITIQTRRFHEYFTTHLPSSSQHPDSRPLGPHHKLPRNESTPHDPSASNRPAATSPVTGVSRDLTVVRIPLRSAKHHFGAHFSRGQRPYNEDTYQAGTIELPAFATRRPRSVSARRPDGQADNPASTVTGDPQVFYFGIFDGHGGSECSDFLKDRLHEYIEEAAKLFGLKTSLPKSASSLDGPEEKVPLQGEEKDAMQKTDQENVRMQQALVKGWKDLVGGYFRRFRPEYFSTNSDGNYHYLIPHELKGHELVEVQKHLPPPQQTVCIETVLEYAFLKADYDFIAAQVAKENTSGDDAAINANEILGAPSRTANPIGGPKRFLGGSTCSVALISTPTPTPFWHPAATSTIITAHCGDTRILLCDTGSGTAIPVTETHHPNHPLEAQRMRRYAATFVTDSFGEERVGGLANTRSFGDMPSKRIGVSAEPEILRVEVNAAQYSFMVMMTDGVSGQLSDQEIVDIVKEARTPEQGARDLVSFATEVSSDGDNCTVMVVRLGGWERRQEGGGGSLRTKEGREFKMNEALDPRSRRM</sequence>
<keyword evidence="8" id="KW-1185">Reference proteome</keyword>
<evidence type="ECO:0000259" key="6">
    <source>
        <dbReference type="PROSITE" id="PS51746"/>
    </source>
</evidence>
<feature type="compositionally biased region" description="Basic and acidic residues" evidence="5">
    <location>
        <begin position="532"/>
        <end position="552"/>
    </location>
</feature>
<dbReference type="PANTHER" id="PTHR13832">
    <property type="entry name" value="PROTEIN PHOSPHATASE 2C"/>
    <property type="match status" value="1"/>
</dbReference>
<dbReference type="Pfam" id="PF00481">
    <property type="entry name" value="PP2C"/>
    <property type="match status" value="1"/>
</dbReference>
<proteinExistence type="inferred from homology"/>
<dbReference type="InterPro" id="IPR000222">
    <property type="entry name" value="PP2C_BS"/>
</dbReference>
<dbReference type="SMART" id="SM00332">
    <property type="entry name" value="PP2Cc"/>
    <property type="match status" value="1"/>
</dbReference>
<dbReference type="AlphaFoldDB" id="A0A6A6TZA9"/>
<evidence type="ECO:0000256" key="4">
    <source>
        <dbReference type="RuleBase" id="RU003465"/>
    </source>
</evidence>
<dbReference type="InterPro" id="IPR036457">
    <property type="entry name" value="PPM-type-like_dom_sf"/>
</dbReference>
<dbReference type="InterPro" id="IPR015655">
    <property type="entry name" value="PP2C"/>
</dbReference>
<dbReference type="Gene3D" id="3.60.40.10">
    <property type="entry name" value="PPM-type phosphatase domain"/>
    <property type="match status" value="1"/>
</dbReference>
<evidence type="ECO:0000256" key="1">
    <source>
        <dbReference type="ARBA" id="ARBA00022723"/>
    </source>
</evidence>
<evidence type="ECO:0000313" key="7">
    <source>
        <dbReference type="EMBL" id="KAF2665419.1"/>
    </source>
</evidence>
<comment type="similarity">
    <text evidence="4">Belongs to the PP2C family.</text>
</comment>
<keyword evidence="2 4" id="KW-0378">Hydrolase</keyword>
<feature type="domain" description="PPM-type phosphatase" evidence="6">
    <location>
        <begin position="97"/>
        <end position="517"/>
    </location>
</feature>
<evidence type="ECO:0000256" key="3">
    <source>
        <dbReference type="ARBA" id="ARBA00022912"/>
    </source>
</evidence>
<dbReference type="GO" id="GO:0004722">
    <property type="term" value="F:protein serine/threonine phosphatase activity"/>
    <property type="evidence" value="ECO:0007669"/>
    <property type="project" value="InterPro"/>
</dbReference>
<keyword evidence="3 4" id="KW-0904">Protein phosphatase</keyword>
<protein>
    <submittedName>
        <fullName evidence="7">Serine/threonine protein phosphatase</fullName>
    </submittedName>
</protein>
<dbReference type="CDD" id="cd00143">
    <property type="entry name" value="PP2Cc"/>
    <property type="match status" value="1"/>
</dbReference>
<name>A0A6A6TZA9_9PEZI</name>
<gene>
    <name evidence="7" type="ORF">BT63DRAFT_65657</name>
</gene>
<reference evidence="7" key="1">
    <citation type="journal article" date="2020" name="Stud. Mycol.">
        <title>101 Dothideomycetes genomes: a test case for predicting lifestyles and emergence of pathogens.</title>
        <authorList>
            <person name="Haridas S."/>
            <person name="Albert R."/>
            <person name="Binder M."/>
            <person name="Bloem J."/>
            <person name="Labutti K."/>
            <person name="Salamov A."/>
            <person name="Andreopoulos B."/>
            <person name="Baker S."/>
            <person name="Barry K."/>
            <person name="Bills G."/>
            <person name="Bluhm B."/>
            <person name="Cannon C."/>
            <person name="Castanera R."/>
            <person name="Culley D."/>
            <person name="Daum C."/>
            <person name="Ezra D."/>
            <person name="Gonzalez J."/>
            <person name="Henrissat B."/>
            <person name="Kuo A."/>
            <person name="Liang C."/>
            <person name="Lipzen A."/>
            <person name="Lutzoni F."/>
            <person name="Magnuson J."/>
            <person name="Mondo S."/>
            <person name="Nolan M."/>
            <person name="Ohm R."/>
            <person name="Pangilinan J."/>
            <person name="Park H.-J."/>
            <person name="Ramirez L."/>
            <person name="Alfaro M."/>
            <person name="Sun H."/>
            <person name="Tritt A."/>
            <person name="Yoshinaga Y."/>
            <person name="Zwiers L.-H."/>
            <person name="Turgeon B."/>
            <person name="Goodwin S."/>
            <person name="Spatafora J."/>
            <person name="Crous P."/>
            <person name="Grigoriev I."/>
        </authorList>
    </citation>
    <scope>NUCLEOTIDE SEQUENCE</scope>
    <source>
        <strain evidence="7">CBS 115976</strain>
    </source>
</reference>
<evidence type="ECO:0000313" key="8">
    <source>
        <dbReference type="Proteomes" id="UP000799302"/>
    </source>
</evidence>